<keyword evidence="3 5" id="KW-0132">Cell division</keyword>
<dbReference type="PANTHER" id="PTHR30314:SF3">
    <property type="entry name" value="MITOCHONDRIAL DIVISION PROTEIN FSZA"/>
    <property type="match status" value="1"/>
</dbReference>
<keyword evidence="3" id="KW-0717">Septation</keyword>
<feature type="non-terminal residue" evidence="5">
    <location>
        <position position="149"/>
    </location>
</feature>
<dbReference type="Gene3D" id="3.40.50.1440">
    <property type="entry name" value="Tubulin/FtsZ, GTPase domain"/>
    <property type="match status" value="1"/>
</dbReference>
<comment type="similarity">
    <text evidence="3">Belongs to the FtsZ family.</text>
</comment>
<comment type="subunit">
    <text evidence="3">Homodimer. Polymerizes to form a dynamic ring structure in a strictly GTP-dependent manner.</text>
</comment>
<feature type="domain" description="Tubulin/FtsZ GTPase" evidence="4">
    <location>
        <begin position="14"/>
        <end position="148"/>
    </location>
</feature>
<dbReference type="SUPFAM" id="SSF52490">
    <property type="entry name" value="Tubulin nucleotide-binding domain-like"/>
    <property type="match status" value="1"/>
</dbReference>
<dbReference type="InterPro" id="IPR020805">
    <property type="entry name" value="Cell_div_FtsZ_CS"/>
</dbReference>
<evidence type="ECO:0000256" key="1">
    <source>
        <dbReference type="ARBA" id="ARBA00022741"/>
    </source>
</evidence>
<proteinExistence type="inferred from homology"/>
<dbReference type="PROSITE" id="PS01135">
    <property type="entry name" value="FTSZ_2"/>
    <property type="match status" value="1"/>
</dbReference>
<name>A0A2M8KIJ7_9BACT</name>
<protein>
    <recommendedName>
        <fullName evidence="3">Cell division protein FtsZ</fullName>
    </recommendedName>
</protein>
<comment type="caution">
    <text evidence="5">The sequence shown here is derived from an EMBL/GenBank/DDBJ whole genome shotgun (WGS) entry which is preliminary data.</text>
</comment>
<evidence type="ECO:0000256" key="3">
    <source>
        <dbReference type="RuleBase" id="RU000631"/>
    </source>
</evidence>
<keyword evidence="1 3" id="KW-0547">Nucleotide-binding</keyword>
<dbReference type="GO" id="GO:0000917">
    <property type="term" value="P:division septum assembly"/>
    <property type="evidence" value="ECO:0007669"/>
    <property type="project" value="UniProtKB-KW"/>
</dbReference>
<dbReference type="SMART" id="SM00864">
    <property type="entry name" value="Tubulin"/>
    <property type="match status" value="1"/>
</dbReference>
<organism evidence="5 6">
    <name type="scientific">Candidatus Portnoybacteria bacterium CG10_big_fil_rev_8_21_14_0_10_44_7</name>
    <dbReference type="NCBI Taxonomy" id="1974816"/>
    <lineage>
        <taxon>Bacteria</taxon>
        <taxon>Candidatus Portnoyibacteriota</taxon>
    </lineage>
</organism>
<dbReference type="InterPro" id="IPR045061">
    <property type="entry name" value="FtsZ/CetZ"/>
</dbReference>
<dbReference type="GO" id="GO:0005737">
    <property type="term" value="C:cytoplasm"/>
    <property type="evidence" value="ECO:0007669"/>
    <property type="project" value="UniProtKB-SubCell"/>
</dbReference>
<accession>A0A2M8KIJ7</accession>
<dbReference type="GO" id="GO:0003924">
    <property type="term" value="F:GTPase activity"/>
    <property type="evidence" value="ECO:0007669"/>
    <property type="project" value="InterPro"/>
</dbReference>
<reference evidence="6" key="1">
    <citation type="submission" date="2017-09" db="EMBL/GenBank/DDBJ databases">
        <title>Depth-based differentiation of microbial function through sediment-hosted aquifers and enrichment of novel symbionts in the deep terrestrial subsurface.</title>
        <authorList>
            <person name="Probst A.J."/>
            <person name="Ladd B."/>
            <person name="Jarett J.K."/>
            <person name="Geller-Mcgrath D.E."/>
            <person name="Sieber C.M.K."/>
            <person name="Emerson J.B."/>
            <person name="Anantharaman K."/>
            <person name="Thomas B.C."/>
            <person name="Malmstrom R."/>
            <person name="Stieglmeier M."/>
            <person name="Klingl A."/>
            <person name="Woyke T."/>
            <person name="Ryan C.M."/>
            <person name="Banfield J.F."/>
        </authorList>
    </citation>
    <scope>NUCLEOTIDE SEQUENCE [LARGE SCALE GENOMIC DNA]</scope>
</reference>
<dbReference type="InterPro" id="IPR003008">
    <property type="entry name" value="Tubulin_FtsZ_GTPase"/>
</dbReference>
<dbReference type="GO" id="GO:0005525">
    <property type="term" value="F:GTP binding"/>
    <property type="evidence" value="ECO:0007669"/>
    <property type="project" value="UniProtKB-KW"/>
</dbReference>
<dbReference type="GO" id="GO:0032153">
    <property type="term" value="C:cell division site"/>
    <property type="evidence" value="ECO:0007669"/>
    <property type="project" value="TreeGrafter"/>
</dbReference>
<dbReference type="PANTHER" id="PTHR30314">
    <property type="entry name" value="CELL DIVISION PROTEIN FTSZ-RELATED"/>
    <property type="match status" value="1"/>
</dbReference>
<dbReference type="AlphaFoldDB" id="A0A2M8KIJ7"/>
<evidence type="ECO:0000256" key="2">
    <source>
        <dbReference type="ARBA" id="ARBA00023134"/>
    </source>
</evidence>
<sequence length="149" mass="14974">MNLTFAEETDPAAVIKVVGCGGGGNNALNTMIATGVKGVDFIALNTDVQALERSLATTRIAIGDTGLGAGARPEVGREAATSAAEAIREQLAGADMVFVTAGMGGGTGTGSAPIVAQIAKEVGALTVAVVTKPFLFEGKRRMRIADQGL</sequence>
<keyword evidence="2 3" id="KW-0342">GTP-binding</keyword>
<dbReference type="PRINTS" id="PR00423">
    <property type="entry name" value="CELLDVISFTSZ"/>
</dbReference>
<dbReference type="InterPro" id="IPR036525">
    <property type="entry name" value="Tubulin/FtsZ_GTPase_sf"/>
</dbReference>
<evidence type="ECO:0000313" key="6">
    <source>
        <dbReference type="Proteomes" id="UP000231086"/>
    </source>
</evidence>
<evidence type="ECO:0000259" key="4">
    <source>
        <dbReference type="SMART" id="SM00864"/>
    </source>
</evidence>
<comment type="subcellular location">
    <subcellularLocation>
        <location evidence="3">Cytoplasm</location>
    </subcellularLocation>
</comment>
<keyword evidence="3" id="KW-0131">Cell cycle</keyword>
<dbReference type="Pfam" id="PF00091">
    <property type="entry name" value="Tubulin"/>
    <property type="match status" value="1"/>
</dbReference>
<comment type="function">
    <text evidence="3">Essential cell division protein that forms a contractile ring structure (Z ring) at the future cell division site. The regulation of the ring assembly controls the timing and the location of cell division. One of the functions of the FtsZ ring is to recruit other cell division proteins to the septum to produce a new cell wall between the dividing cells. Binds GTP and shows GTPase activity.</text>
</comment>
<dbReference type="EMBL" id="PFEA01000037">
    <property type="protein sequence ID" value="PJE59742.1"/>
    <property type="molecule type" value="Genomic_DNA"/>
</dbReference>
<gene>
    <name evidence="5" type="ORF">COU85_02135</name>
</gene>
<dbReference type="Proteomes" id="UP000231086">
    <property type="component" value="Unassembled WGS sequence"/>
</dbReference>
<evidence type="ECO:0000313" key="5">
    <source>
        <dbReference type="EMBL" id="PJE59742.1"/>
    </source>
</evidence>